<feature type="transmembrane region" description="Helical" evidence="1">
    <location>
        <begin position="21"/>
        <end position="49"/>
    </location>
</feature>
<keyword evidence="1" id="KW-1133">Transmembrane helix</keyword>
<feature type="transmembrane region" description="Helical" evidence="1">
    <location>
        <begin position="117"/>
        <end position="138"/>
    </location>
</feature>
<name>A0ABD8A6Q1_9EURY</name>
<gene>
    <name evidence="2" type="ORF">R6Y95_07030</name>
</gene>
<protein>
    <submittedName>
        <fullName evidence="2">Small multi-drug export protein</fullName>
    </submittedName>
</protein>
<dbReference type="Proteomes" id="UP001626603">
    <property type="component" value="Chromosome"/>
</dbReference>
<dbReference type="EMBL" id="CP137641">
    <property type="protein sequence ID" value="WOX55219.1"/>
    <property type="molecule type" value="Genomic_DNA"/>
</dbReference>
<feature type="transmembrane region" description="Helical" evidence="1">
    <location>
        <begin position="150"/>
        <end position="172"/>
    </location>
</feature>
<keyword evidence="1" id="KW-0812">Transmembrane</keyword>
<reference evidence="2 3" key="1">
    <citation type="submission" date="2023-10" db="EMBL/GenBank/DDBJ databases">
        <title>The complete genome sequence of Methanoculleus palmolei DSM 4273.</title>
        <authorList>
            <person name="Lai S.-J."/>
            <person name="You Y.-T."/>
            <person name="Chen S.-C."/>
        </authorList>
    </citation>
    <scope>NUCLEOTIDE SEQUENCE [LARGE SCALE GENOMIC DNA]</scope>
    <source>
        <strain evidence="2 3">DSM 4273</strain>
    </source>
</reference>
<evidence type="ECO:0000256" key="1">
    <source>
        <dbReference type="SAM" id="Phobius"/>
    </source>
</evidence>
<sequence length="183" mass="19929">MSGLIIAYFIPPAGHETIIPLAILAGYSWWLITAVISLLDVAVSLFVVWNFDLALKVPLVGRLLESRMTIARDYIESQAWLRRFSTVGLTLLVFVPLQGTGAMSGSVLGRLLGLAEFRVFCCVCIGSLASCLVFALGADVLLNIYRDDPMLGTGILAAIVVVVLAAVAGWWVHGRRLRERRLS</sequence>
<dbReference type="Pfam" id="PF06695">
    <property type="entry name" value="Sm_multidrug_ex"/>
    <property type="match status" value="1"/>
</dbReference>
<proteinExistence type="predicted"/>
<organism evidence="2 3">
    <name type="scientific">Methanoculleus palmolei</name>
    <dbReference type="NCBI Taxonomy" id="72612"/>
    <lineage>
        <taxon>Archaea</taxon>
        <taxon>Methanobacteriati</taxon>
        <taxon>Methanobacteriota</taxon>
        <taxon>Stenosarchaea group</taxon>
        <taxon>Methanomicrobia</taxon>
        <taxon>Methanomicrobiales</taxon>
        <taxon>Methanomicrobiaceae</taxon>
        <taxon>Methanoculleus</taxon>
    </lineage>
</organism>
<dbReference type="InterPro" id="IPR009577">
    <property type="entry name" value="Sm_multidrug_ex"/>
</dbReference>
<evidence type="ECO:0000313" key="2">
    <source>
        <dbReference type="EMBL" id="WOX55219.1"/>
    </source>
</evidence>
<keyword evidence="1" id="KW-0472">Membrane</keyword>
<accession>A0ABD8A6Q1</accession>
<keyword evidence="3" id="KW-1185">Reference proteome</keyword>
<dbReference type="AlphaFoldDB" id="A0ABD8A6Q1"/>
<feature type="transmembrane region" description="Helical" evidence="1">
    <location>
        <begin position="84"/>
        <end position="105"/>
    </location>
</feature>
<evidence type="ECO:0000313" key="3">
    <source>
        <dbReference type="Proteomes" id="UP001626603"/>
    </source>
</evidence>